<dbReference type="STRING" id="1121883.SAMN02745226_02011"/>
<dbReference type="Gene3D" id="1.20.141.10">
    <property type="entry name" value="Chitosanase, subunit A, domain 1"/>
    <property type="match status" value="1"/>
</dbReference>
<evidence type="ECO:0000313" key="2">
    <source>
        <dbReference type="Proteomes" id="UP000184207"/>
    </source>
</evidence>
<reference evidence="2" key="1">
    <citation type="submission" date="2016-12" db="EMBL/GenBank/DDBJ databases">
        <authorList>
            <person name="Varghese N."/>
            <person name="Submissions S."/>
        </authorList>
    </citation>
    <scope>NUCLEOTIDE SEQUENCE [LARGE SCALE GENOMIC DNA]</scope>
    <source>
        <strain evidence="2">DSM 13020</strain>
    </source>
</reference>
<dbReference type="AlphaFoldDB" id="A0A1M7THZ8"/>
<dbReference type="Proteomes" id="UP000184207">
    <property type="component" value="Unassembled WGS sequence"/>
</dbReference>
<proteinExistence type="predicted"/>
<sequence>MNRAERIILYLIILGLLLFSNAIIYQTFFYAPSQKKAINLASVSVENTGNEVVSASTDGTTTQNVETPDSTQLTLKSFNELKKDIENLRKALYNNSIVEYVIYSVVDFEGSTLTFDELGGFTKYGISSKHNPDVNIFNLTRDRAYYILYTRYYVPNRIYEFQSIRLQVAMMHMCTLFGKKALTIAYSVLPRSELIYLKDSDPRFPWIVEKLRTAFSQHARQIGTRYPQYLKGWLNRINKVFYIG</sequence>
<gene>
    <name evidence="1" type="ORF">SAMN02745226_02011</name>
</gene>
<evidence type="ECO:0000313" key="1">
    <source>
        <dbReference type="EMBL" id="SHN70301.1"/>
    </source>
</evidence>
<dbReference type="OrthoDB" id="9815229at2"/>
<accession>A0A1M7THZ8</accession>
<name>A0A1M7THZ8_FERGO</name>
<organism evidence="1 2">
    <name type="scientific">Fervidobacterium gondwanense DSM 13020</name>
    <dbReference type="NCBI Taxonomy" id="1121883"/>
    <lineage>
        <taxon>Bacteria</taxon>
        <taxon>Thermotogati</taxon>
        <taxon>Thermotogota</taxon>
        <taxon>Thermotogae</taxon>
        <taxon>Thermotogales</taxon>
        <taxon>Fervidobacteriaceae</taxon>
        <taxon>Fervidobacterium</taxon>
    </lineage>
</organism>
<dbReference type="EMBL" id="FRDJ01000020">
    <property type="protein sequence ID" value="SHN70301.1"/>
    <property type="molecule type" value="Genomic_DNA"/>
</dbReference>
<dbReference type="InterPro" id="IPR023346">
    <property type="entry name" value="Lysozyme-like_dom_sf"/>
</dbReference>
<dbReference type="SUPFAM" id="SSF53955">
    <property type="entry name" value="Lysozyme-like"/>
    <property type="match status" value="1"/>
</dbReference>
<protein>
    <submittedName>
        <fullName evidence="1">Glycosyl hydrolase 108</fullName>
    </submittedName>
</protein>
<keyword evidence="2" id="KW-1185">Reference proteome</keyword>
<dbReference type="RefSeq" id="WP_072761095.1">
    <property type="nucleotide sequence ID" value="NZ_FRDJ01000020.1"/>
</dbReference>
<dbReference type="GO" id="GO:0016787">
    <property type="term" value="F:hydrolase activity"/>
    <property type="evidence" value="ECO:0007669"/>
    <property type="project" value="UniProtKB-KW"/>
</dbReference>
<keyword evidence="1" id="KW-0378">Hydrolase</keyword>